<evidence type="ECO:0000313" key="5">
    <source>
        <dbReference type="EMBL" id="KAF7490444.1"/>
    </source>
</evidence>
<protein>
    <recommendedName>
        <fullName evidence="4">TIL domain-containing protein</fullName>
    </recommendedName>
</protein>
<feature type="region of interest" description="Disordered" evidence="3">
    <location>
        <begin position="51"/>
        <end position="78"/>
    </location>
</feature>
<keyword evidence="2" id="KW-1015">Disulfide bond</keyword>
<keyword evidence="1" id="KW-0646">Protease inhibitor</keyword>
<dbReference type="PANTHER" id="PTHR23259:SF69">
    <property type="entry name" value="GEO11767P1-RELATED"/>
    <property type="match status" value="1"/>
</dbReference>
<feature type="compositionally biased region" description="Low complexity" evidence="3">
    <location>
        <begin position="60"/>
        <end position="70"/>
    </location>
</feature>
<evidence type="ECO:0000259" key="4">
    <source>
        <dbReference type="Pfam" id="PF01826"/>
    </source>
</evidence>
<evidence type="ECO:0000256" key="2">
    <source>
        <dbReference type="ARBA" id="ARBA00023157"/>
    </source>
</evidence>
<reference evidence="5" key="2">
    <citation type="submission" date="2020-01" db="EMBL/GenBank/DDBJ databases">
        <authorList>
            <person name="Korhonen P.K.K."/>
            <person name="Guangxu M.G."/>
            <person name="Wang T.W."/>
            <person name="Stroehlein A.J.S."/>
            <person name="Young N.D."/>
            <person name="Ang C.-S.A."/>
            <person name="Fernando D.W.F."/>
            <person name="Lu H.L."/>
            <person name="Taylor S.T."/>
            <person name="Ehtesham M.E.M."/>
            <person name="Najaraj S.H.N."/>
            <person name="Harsha G.H.G."/>
            <person name="Madugundu A.M."/>
            <person name="Renuse S.R."/>
            <person name="Holt D.H."/>
            <person name="Pandey A.P."/>
            <person name="Papenfuss A.P."/>
            <person name="Gasser R.B.G."/>
            <person name="Fischer K.F."/>
        </authorList>
    </citation>
    <scope>NUCLEOTIDE SEQUENCE</scope>
    <source>
        <strain evidence="5">SSS_KF_BRIS2020</strain>
    </source>
</reference>
<proteinExistence type="predicted"/>
<dbReference type="Gene3D" id="2.10.25.10">
    <property type="entry name" value="Laminin"/>
    <property type="match status" value="4"/>
</dbReference>
<accession>A0A834R6A3</accession>
<feature type="domain" description="TIL" evidence="4">
    <location>
        <begin position="143"/>
        <end position="198"/>
    </location>
</feature>
<reference evidence="6" key="3">
    <citation type="submission" date="2022-06" db="UniProtKB">
        <authorList>
            <consortium name="EnsemblMetazoa"/>
        </authorList>
    </citation>
    <scope>IDENTIFICATION</scope>
</reference>
<evidence type="ECO:0000313" key="7">
    <source>
        <dbReference type="Proteomes" id="UP000070412"/>
    </source>
</evidence>
<dbReference type="AlphaFoldDB" id="A0A834R6A3"/>
<dbReference type="Pfam" id="PF01826">
    <property type="entry name" value="TIL"/>
    <property type="match status" value="3"/>
</dbReference>
<dbReference type="InterPro" id="IPR051368">
    <property type="entry name" value="SerProtInhib-TIL_Domain"/>
</dbReference>
<evidence type="ECO:0000256" key="3">
    <source>
        <dbReference type="SAM" id="MobiDB-lite"/>
    </source>
</evidence>
<dbReference type="OrthoDB" id="6414449at2759"/>
<feature type="domain" description="TIL" evidence="4">
    <location>
        <begin position="321"/>
        <end position="376"/>
    </location>
</feature>
<keyword evidence="7" id="KW-1185">Reference proteome</keyword>
<sequence length="389" mass="43334">MNRFKLLKLQQCFVGSLLILIFGVKSIAIQSNDGIDFVQINSSENFNTLSSTNVDDSVEIDPSSSSSSESNRIESADELVNSELEIEETIANGNDSQTLATTTAFPIPLNELFEILSKEDSVPNGTTSTESPFLIDNPSVLECKSNSEVFSKCANNCPASCEDPERQPCQNQFCWSGCECAPGYVRNHRWKCIPIGDCPKCGPNEHYRNCGSNCEPTCSNYQNLPVYCHKNHCKRGCFCNYGWVRDETQNGTCVPIEKCPNHCGKNEYWEVLGEPCVRSPEDPRPKCLFNESKPACVCDTGFKRHPKTNECVPISKTALKCSQNETYSACGSECAQNCFDDNKRFKCPTLCNRGCFCNEGYRRDGYTGRCVHPTDCLNWTDINRASLLA</sequence>
<feature type="domain" description="TIL" evidence="4">
    <location>
        <begin position="201"/>
        <end position="259"/>
    </location>
</feature>
<dbReference type="GO" id="GO:0030414">
    <property type="term" value="F:peptidase inhibitor activity"/>
    <property type="evidence" value="ECO:0007669"/>
    <property type="project" value="UniProtKB-KW"/>
</dbReference>
<dbReference type="InterPro" id="IPR002919">
    <property type="entry name" value="TIL_dom"/>
</dbReference>
<dbReference type="EMBL" id="WVUK01000062">
    <property type="protein sequence ID" value="KAF7490444.1"/>
    <property type="molecule type" value="Genomic_DNA"/>
</dbReference>
<dbReference type="PANTHER" id="PTHR23259">
    <property type="entry name" value="RIDDLE"/>
    <property type="match status" value="1"/>
</dbReference>
<dbReference type="CDD" id="cd19941">
    <property type="entry name" value="TIL"/>
    <property type="match status" value="3"/>
</dbReference>
<dbReference type="EnsemblMetazoa" id="SSS_3606s_mrna">
    <property type="protein sequence ID" value="KAF7490444.1"/>
    <property type="gene ID" value="SSS_3606"/>
</dbReference>
<dbReference type="SUPFAM" id="SSF57567">
    <property type="entry name" value="Serine protease inhibitors"/>
    <property type="match status" value="4"/>
</dbReference>
<dbReference type="InterPro" id="IPR036084">
    <property type="entry name" value="Ser_inhib-like_sf"/>
</dbReference>
<dbReference type="Proteomes" id="UP000070412">
    <property type="component" value="Unassembled WGS sequence"/>
</dbReference>
<evidence type="ECO:0000313" key="6">
    <source>
        <dbReference type="EnsemblMetazoa" id="KAF7490444.1"/>
    </source>
</evidence>
<organism evidence="5">
    <name type="scientific">Sarcoptes scabiei</name>
    <name type="common">Itch mite</name>
    <name type="synonym">Acarus scabiei</name>
    <dbReference type="NCBI Taxonomy" id="52283"/>
    <lineage>
        <taxon>Eukaryota</taxon>
        <taxon>Metazoa</taxon>
        <taxon>Ecdysozoa</taxon>
        <taxon>Arthropoda</taxon>
        <taxon>Chelicerata</taxon>
        <taxon>Arachnida</taxon>
        <taxon>Acari</taxon>
        <taxon>Acariformes</taxon>
        <taxon>Sarcoptiformes</taxon>
        <taxon>Astigmata</taxon>
        <taxon>Psoroptidia</taxon>
        <taxon>Sarcoptoidea</taxon>
        <taxon>Sarcoptidae</taxon>
        <taxon>Sarcoptinae</taxon>
        <taxon>Sarcoptes</taxon>
    </lineage>
</organism>
<reference evidence="7" key="1">
    <citation type="journal article" date="2020" name="PLoS Negl. Trop. Dis.">
        <title>High-quality nuclear genome for Sarcoptes scabiei-A critical resource for a neglected parasite.</title>
        <authorList>
            <person name="Korhonen P.K."/>
            <person name="Gasser R.B."/>
            <person name="Ma G."/>
            <person name="Wang T."/>
            <person name="Stroehlein A.J."/>
            <person name="Young N.D."/>
            <person name="Ang C.S."/>
            <person name="Fernando D.D."/>
            <person name="Lu H.C."/>
            <person name="Taylor S."/>
            <person name="Reynolds S.L."/>
            <person name="Mofiz E."/>
            <person name="Najaraj S.H."/>
            <person name="Gowda H."/>
            <person name="Madugundu A."/>
            <person name="Renuse S."/>
            <person name="Holt D."/>
            <person name="Pandey A."/>
            <person name="Papenfuss A.T."/>
            <person name="Fischer K."/>
        </authorList>
    </citation>
    <scope>NUCLEOTIDE SEQUENCE [LARGE SCALE GENOMIC DNA]</scope>
</reference>
<evidence type="ECO:0000256" key="1">
    <source>
        <dbReference type="ARBA" id="ARBA00022690"/>
    </source>
</evidence>
<name>A0A834R6A3_SARSC</name>
<gene>
    <name evidence="5" type="ORF">SSS_3606</name>
</gene>
<dbReference type="OMA" id="CPASCED"/>